<evidence type="ECO:0000313" key="1">
    <source>
        <dbReference type="EMBL" id="GFN89674.1"/>
    </source>
</evidence>
<organism evidence="1 2">
    <name type="scientific">Plakobranchus ocellatus</name>
    <dbReference type="NCBI Taxonomy" id="259542"/>
    <lineage>
        <taxon>Eukaryota</taxon>
        <taxon>Metazoa</taxon>
        <taxon>Spiralia</taxon>
        <taxon>Lophotrochozoa</taxon>
        <taxon>Mollusca</taxon>
        <taxon>Gastropoda</taxon>
        <taxon>Heterobranchia</taxon>
        <taxon>Euthyneura</taxon>
        <taxon>Panpulmonata</taxon>
        <taxon>Sacoglossa</taxon>
        <taxon>Placobranchoidea</taxon>
        <taxon>Plakobranchidae</taxon>
        <taxon>Plakobranchus</taxon>
    </lineage>
</organism>
<dbReference type="AlphaFoldDB" id="A0AAV3Z2R1"/>
<gene>
    <name evidence="1" type="ORF">PoB_001618000</name>
</gene>
<proteinExistence type="predicted"/>
<protein>
    <submittedName>
        <fullName evidence="1">Uncharacterized protein</fullName>
    </submittedName>
</protein>
<sequence>MLRKLNSLWNVRISQLCDSNSTPIIGIGNREIIAKLDMSEANLQVSISDLQNALDRVAWISVVQNEHNAYNMEVTFSREPPSFDHDLVELIKLEAEPSWQEENRSQCNCSIF</sequence>
<comment type="caution">
    <text evidence="1">The sequence shown here is derived from an EMBL/GenBank/DDBJ whole genome shotgun (WGS) entry which is preliminary data.</text>
</comment>
<accession>A0AAV3Z2R1</accession>
<evidence type="ECO:0000313" key="2">
    <source>
        <dbReference type="Proteomes" id="UP000735302"/>
    </source>
</evidence>
<name>A0AAV3Z2R1_9GAST</name>
<dbReference type="EMBL" id="BLXT01001947">
    <property type="protein sequence ID" value="GFN89674.1"/>
    <property type="molecule type" value="Genomic_DNA"/>
</dbReference>
<dbReference type="Proteomes" id="UP000735302">
    <property type="component" value="Unassembled WGS sequence"/>
</dbReference>
<reference evidence="1 2" key="1">
    <citation type="journal article" date="2021" name="Elife">
        <title>Chloroplast acquisition without the gene transfer in kleptoplastic sea slugs, Plakobranchus ocellatus.</title>
        <authorList>
            <person name="Maeda T."/>
            <person name="Takahashi S."/>
            <person name="Yoshida T."/>
            <person name="Shimamura S."/>
            <person name="Takaki Y."/>
            <person name="Nagai Y."/>
            <person name="Toyoda A."/>
            <person name="Suzuki Y."/>
            <person name="Arimoto A."/>
            <person name="Ishii H."/>
            <person name="Satoh N."/>
            <person name="Nishiyama T."/>
            <person name="Hasebe M."/>
            <person name="Maruyama T."/>
            <person name="Minagawa J."/>
            <person name="Obokata J."/>
            <person name="Shigenobu S."/>
        </authorList>
    </citation>
    <scope>NUCLEOTIDE SEQUENCE [LARGE SCALE GENOMIC DNA]</scope>
</reference>
<keyword evidence="2" id="KW-1185">Reference proteome</keyword>